<evidence type="ECO:0000256" key="3">
    <source>
        <dbReference type="ARBA" id="ARBA00022840"/>
    </source>
</evidence>
<dbReference type="PROSITE" id="PS50893">
    <property type="entry name" value="ABC_TRANSPORTER_2"/>
    <property type="match status" value="1"/>
</dbReference>
<evidence type="ECO:0000259" key="4">
    <source>
        <dbReference type="PROSITE" id="PS50893"/>
    </source>
</evidence>
<dbReference type="InterPro" id="IPR003593">
    <property type="entry name" value="AAA+_ATPase"/>
</dbReference>
<evidence type="ECO:0000313" key="5">
    <source>
        <dbReference type="EMBL" id="ORC36903.1"/>
    </source>
</evidence>
<dbReference type="Proteomes" id="UP000192343">
    <property type="component" value="Unassembled WGS sequence"/>
</dbReference>
<dbReference type="GO" id="GO:0005524">
    <property type="term" value="F:ATP binding"/>
    <property type="evidence" value="ECO:0007669"/>
    <property type="project" value="UniProtKB-KW"/>
</dbReference>
<dbReference type="STRING" id="1963862.B4O97_04570"/>
<name>A0A1Y1S0L4_9SPIO</name>
<dbReference type="AlphaFoldDB" id="A0A1Y1S0L4"/>
<gene>
    <name evidence="5" type="ORF">B4O97_04570</name>
</gene>
<evidence type="ECO:0000313" key="6">
    <source>
        <dbReference type="Proteomes" id="UP000192343"/>
    </source>
</evidence>
<comment type="caution">
    <text evidence="5">The sequence shown here is derived from an EMBL/GenBank/DDBJ whole genome shotgun (WGS) entry which is preliminary data.</text>
</comment>
<keyword evidence="2" id="KW-0547">Nucleotide-binding</keyword>
<proteinExistence type="predicted"/>
<keyword evidence="1" id="KW-0813">Transport</keyword>
<organism evidence="5 6">
    <name type="scientific">Marispirochaeta aestuarii</name>
    <dbReference type="NCBI Taxonomy" id="1963862"/>
    <lineage>
        <taxon>Bacteria</taxon>
        <taxon>Pseudomonadati</taxon>
        <taxon>Spirochaetota</taxon>
        <taxon>Spirochaetia</taxon>
        <taxon>Spirochaetales</taxon>
        <taxon>Spirochaetaceae</taxon>
        <taxon>Marispirochaeta</taxon>
    </lineage>
</organism>
<protein>
    <recommendedName>
        <fullName evidence="4">ABC transporter domain-containing protein</fullName>
    </recommendedName>
</protein>
<dbReference type="Pfam" id="PF00005">
    <property type="entry name" value="ABC_tran"/>
    <property type="match status" value="1"/>
</dbReference>
<dbReference type="EMBL" id="MWQY01000004">
    <property type="protein sequence ID" value="ORC36903.1"/>
    <property type="molecule type" value="Genomic_DNA"/>
</dbReference>
<dbReference type="InterPro" id="IPR027417">
    <property type="entry name" value="P-loop_NTPase"/>
</dbReference>
<evidence type="ECO:0000256" key="1">
    <source>
        <dbReference type="ARBA" id="ARBA00022448"/>
    </source>
</evidence>
<dbReference type="RefSeq" id="WP_083048753.1">
    <property type="nucleotide sequence ID" value="NZ_MWQY01000004.1"/>
</dbReference>
<dbReference type="GO" id="GO:0016887">
    <property type="term" value="F:ATP hydrolysis activity"/>
    <property type="evidence" value="ECO:0007669"/>
    <property type="project" value="InterPro"/>
</dbReference>
<dbReference type="SUPFAM" id="SSF52540">
    <property type="entry name" value="P-loop containing nucleoside triphosphate hydrolases"/>
    <property type="match status" value="1"/>
</dbReference>
<dbReference type="PROSITE" id="PS00211">
    <property type="entry name" value="ABC_TRANSPORTER_1"/>
    <property type="match status" value="1"/>
</dbReference>
<sequence length="250" mass="27483">MIHIRDLDFDYSSGQRVFRGLSHSFEAGKLHVVIGPSGCGKTTLLYLIAGLLSAKRGGLLLNGEAPQRGREKTAVILQEYGLFPWKTVCENMALGLRLRGFSRTERAFRIDRVLGELGLGGKEKSYPAKLSGGEKQRLAVGRSLVLDPDLMLLDEPFSSLDAMTREQLQDYLLAVHRERAMTIILVTHSIEEAAYLSDEIHVMDMQGGITRISNTSSRAGDRKSGGFFSSCVEIRNTLESITAKPAGGRI</sequence>
<feature type="domain" description="ABC transporter" evidence="4">
    <location>
        <begin position="2"/>
        <end position="232"/>
    </location>
</feature>
<dbReference type="SMART" id="SM00382">
    <property type="entry name" value="AAA"/>
    <property type="match status" value="1"/>
</dbReference>
<dbReference type="Gene3D" id="3.40.50.300">
    <property type="entry name" value="P-loop containing nucleotide triphosphate hydrolases"/>
    <property type="match status" value="1"/>
</dbReference>
<dbReference type="InterPro" id="IPR003439">
    <property type="entry name" value="ABC_transporter-like_ATP-bd"/>
</dbReference>
<dbReference type="PANTHER" id="PTHR42781">
    <property type="entry name" value="SPERMIDINE/PUTRESCINE IMPORT ATP-BINDING PROTEIN POTA"/>
    <property type="match status" value="1"/>
</dbReference>
<dbReference type="OrthoDB" id="9801958at2"/>
<dbReference type="InterPro" id="IPR050093">
    <property type="entry name" value="ABC_SmlMolc_Importer"/>
</dbReference>
<evidence type="ECO:0000256" key="2">
    <source>
        <dbReference type="ARBA" id="ARBA00022741"/>
    </source>
</evidence>
<reference evidence="5 6" key="1">
    <citation type="submission" date="2017-03" db="EMBL/GenBank/DDBJ databases">
        <title>Draft Genome sequence of Marispirochaeta sp. strain JC444.</title>
        <authorList>
            <person name="Shivani Y."/>
            <person name="Subhash Y."/>
            <person name="Sasikala C."/>
            <person name="Ramana C."/>
        </authorList>
    </citation>
    <scope>NUCLEOTIDE SEQUENCE [LARGE SCALE GENOMIC DNA]</scope>
    <source>
        <strain evidence="5 6">JC444</strain>
    </source>
</reference>
<dbReference type="PANTHER" id="PTHR42781:SF4">
    <property type="entry name" value="SPERMIDINE_PUTRESCINE IMPORT ATP-BINDING PROTEIN POTA"/>
    <property type="match status" value="1"/>
</dbReference>
<dbReference type="InterPro" id="IPR017871">
    <property type="entry name" value="ABC_transporter-like_CS"/>
</dbReference>
<keyword evidence="3" id="KW-0067">ATP-binding</keyword>
<accession>A0A1Y1S0L4</accession>
<keyword evidence="6" id="KW-1185">Reference proteome</keyword>